<reference evidence="2 3" key="1">
    <citation type="submission" date="2017-07" db="EMBL/GenBank/DDBJ databases">
        <authorList>
            <person name="Sun Z.S."/>
            <person name="Albrecht U."/>
            <person name="Echele G."/>
            <person name="Lee C.C."/>
        </authorList>
    </citation>
    <scope>NUCLEOTIDE SEQUENCE [LARGE SCALE GENOMIC DNA]</scope>
    <source>
        <strain evidence="3">type strain: KCTC 22618</strain>
    </source>
</reference>
<dbReference type="PROSITE" id="PS51257">
    <property type="entry name" value="PROKAR_LIPOPROTEIN"/>
    <property type="match status" value="1"/>
</dbReference>
<dbReference type="Proteomes" id="UP000215214">
    <property type="component" value="Chromosome TJEJU"/>
</dbReference>
<proteinExistence type="predicted"/>
<dbReference type="AlphaFoldDB" id="A0A238U8R8"/>
<dbReference type="KEGG" id="tje:TJEJU_1728"/>
<evidence type="ECO:0000313" key="3">
    <source>
        <dbReference type="Proteomes" id="UP000215214"/>
    </source>
</evidence>
<dbReference type="EMBL" id="LT899436">
    <property type="protein sequence ID" value="SNR15445.1"/>
    <property type="molecule type" value="Genomic_DNA"/>
</dbReference>
<name>A0A238U8R8_9FLAO</name>
<sequence>MNKIVTFFLIFFTLSCIHAQNSMLSDNDSVVLWSKDRPLFWSDFQFLTKDHNFCKDNLHGAGASVGLSISYRKIGNNIRFNIHSKFYKFESYVFKKNNHLLKHEQLHFDIVELYARKLRKQFLLLKKERVSLDDYFLVYESVNKKLDENQDFYDRETQHSLNKEKQKEWSFSIKNKLKKMEPYSVKSYLDSLKIRQ</sequence>
<evidence type="ECO:0008006" key="4">
    <source>
        <dbReference type="Google" id="ProtNLM"/>
    </source>
</evidence>
<feature type="chain" id="PRO_5012285843" description="DUF922 domain-containing protein" evidence="1">
    <location>
        <begin position="20"/>
        <end position="196"/>
    </location>
</feature>
<organism evidence="2 3">
    <name type="scientific">Tenacibaculum jejuense</name>
    <dbReference type="NCBI Taxonomy" id="584609"/>
    <lineage>
        <taxon>Bacteria</taxon>
        <taxon>Pseudomonadati</taxon>
        <taxon>Bacteroidota</taxon>
        <taxon>Flavobacteriia</taxon>
        <taxon>Flavobacteriales</taxon>
        <taxon>Flavobacteriaceae</taxon>
        <taxon>Tenacibaculum</taxon>
    </lineage>
</organism>
<evidence type="ECO:0000256" key="1">
    <source>
        <dbReference type="SAM" id="SignalP"/>
    </source>
</evidence>
<evidence type="ECO:0000313" key="2">
    <source>
        <dbReference type="EMBL" id="SNR15445.1"/>
    </source>
</evidence>
<protein>
    <recommendedName>
        <fullName evidence="4">DUF922 domain-containing protein</fullName>
    </recommendedName>
</protein>
<dbReference type="OrthoDB" id="5431540at2"/>
<feature type="signal peptide" evidence="1">
    <location>
        <begin position="1"/>
        <end position="19"/>
    </location>
</feature>
<accession>A0A238U8R8</accession>
<keyword evidence="3" id="KW-1185">Reference proteome</keyword>
<keyword evidence="1" id="KW-0732">Signal</keyword>
<dbReference type="RefSeq" id="WP_157730157.1">
    <property type="nucleotide sequence ID" value="NZ_LT899436.1"/>
</dbReference>
<gene>
    <name evidence="2" type="ORF">TJEJU_1728</name>
</gene>